<sequence length="103" mass="11416">MMNERLLGEAIRKGIASAVNPLKERVAALEELTALTSQRRLIDAHIGGALFNQLIKQGSADRSNLQAAVKGIARSLKQNTDDDWDLNQLINVHVDDWLERLGD</sequence>
<proteinExistence type="predicted"/>
<dbReference type="RefSeq" id="WP_100357287.1">
    <property type="nucleotide sequence ID" value="NZ_PGOZ01000002.1"/>
</dbReference>
<reference evidence="1 2" key="2">
    <citation type="submission" date="2017-12" db="EMBL/GenBank/DDBJ databases">
        <title>Revising the taxonomy of the Acinetobacter lwoffii group: the description of Acinetobacter pseudolwoffii sp. nov. and emended description of Acinetobacter lwoffii.</title>
        <authorList>
            <person name="Nemec A."/>
        </authorList>
    </citation>
    <scope>NUCLEOTIDE SEQUENCE [LARGE SCALE GENOMIC DNA]</scope>
    <source>
        <strain evidence="1 2">ANC 5347</strain>
    </source>
</reference>
<accession>A0A2H9UPD0</accession>
<dbReference type="Proteomes" id="UP000242351">
    <property type="component" value="Unassembled WGS sequence"/>
</dbReference>
<comment type="caution">
    <text evidence="1">The sequence shown here is derived from an EMBL/GenBank/DDBJ whole genome shotgun (WGS) entry which is preliminary data.</text>
</comment>
<evidence type="ECO:0000313" key="2">
    <source>
        <dbReference type="Proteomes" id="UP000242351"/>
    </source>
</evidence>
<dbReference type="AlphaFoldDB" id="A0A2H9UPD0"/>
<gene>
    <name evidence="1" type="ORF">CU320_04000</name>
</gene>
<evidence type="ECO:0000313" key="1">
    <source>
        <dbReference type="EMBL" id="PJI33566.1"/>
    </source>
</evidence>
<evidence type="ECO:0008006" key="3">
    <source>
        <dbReference type="Google" id="ProtNLM"/>
    </source>
</evidence>
<protein>
    <recommendedName>
        <fullName evidence="3">Mobilization protein</fullName>
    </recommendedName>
</protein>
<reference evidence="1 2" key="1">
    <citation type="submission" date="2017-11" db="EMBL/GenBank/DDBJ databases">
        <authorList>
            <person name="Han C.G."/>
        </authorList>
    </citation>
    <scope>NUCLEOTIDE SEQUENCE [LARGE SCALE GENOMIC DNA]</scope>
    <source>
        <strain evidence="1 2">ANC 5347</strain>
    </source>
</reference>
<organism evidence="1 2">
    <name type="scientific">Acinetobacter pseudolwoffii</name>
    <dbReference type="NCBI Taxonomy" id="2053287"/>
    <lineage>
        <taxon>Bacteria</taxon>
        <taxon>Pseudomonadati</taxon>
        <taxon>Pseudomonadota</taxon>
        <taxon>Gammaproteobacteria</taxon>
        <taxon>Moraxellales</taxon>
        <taxon>Moraxellaceae</taxon>
        <taxon>Acinetobacter</taxon>
    </lineage>
</organism>
<dbReference type="EMBL" id="PGOZ01000002">
    <property type="protein sequence ID" value="PJI33566.1"/>
    <property type="molecule type" value="Genomic_DNA"/>
</dbReference>
<name>A0A2H9UPD0_9GAMM</name>